<protein>
    <submittedName>
        <fullName evidence="5">Related to monocarboxylate permease</fullName>
    </submittedName>
</protein>
<feature type="compositionally biased region" description="Polar residues" evidence="3">
    <location>
        <begin position="29"/>
        <end position="46"/>
    </location>
</feature>
<keyword evidence="4" id="KW-0812">Transmembrane</keyword>
<dbReference type="PANTHER" id="PTHR11360:SF287">
    <property type="entry name" value="MFS MONOCARBOXYLATE TRANSPORTER"/>
    <property type="match status" value="1"/>
</dbReference>
<dbReference type="GO" id="GO:0022857">
    <property type="term" value="F:transmembrane transporter activity"/>
    <property type="evidence" value="ECO:0007669"/>
    <property type="project" value="InterPro"/>
</dbReference>
<feature type="transmembrane region" description="Helical" evidence="4">
    <location>
        <begin position="148"/>
        <end position="176"/>
    </location>
</feature>
<feature type="transmembrane region" description="Helical" evidence="4">
    <location>
        <begin position="316"/>
        <end position="339"/>
    </location>
</feature>
<feature type="transmembrane region" description="Helical" evidence="4">
    <location>
        <begin position="276"/>
        <end position="295"/>
    </location>
</feature>
<feature type="transmembrane region" description="Helical" evidence="4">
    <location>
        <begin position="386"/>
        <end position="407"/>
    </location>
</feature>
<feature type="transmembrane region" description="Helical" evidence="4">
    <location>
        <begin position="413"/>
        <end position="431"/>
    </location>
</feature>
<comment type="similarity">
    <text evidence="2">Belongs to the major facilitator superfamily. Monocarboxylate porter (TC 2.A.1.13) family.</text>
</comment>
<feature type="transmembrane region" description="Helical" evidence="4">
    <location>
        <begin position="359"/>
        <end position="379"/>
    </location>
</feature>
<name>A0A5C3E8N0_9BASI</name>
<proteinExistence type="inferred from homology"/>
<dbReference type="OrthoDB" id="2213137at2759"/>
<keyword evidence="6" id="KW-1185">Reference proteome</keyword>
<feature type="transmembrane region" description="Helical" evidence="4">
    <location>
        <begin position="183"/>
        <end position="201"/>
    </location>
</feature>
<dbReference type="GO" id="GO:0016020">
    <property type="term" value="C:membrane"/>
    <property type="evidence" value="ECO:0007669"/>
    <property type="project" value="UniProtKB-SubCell"/>
</dbReference>
<dbReference type="Proteomes" id="UP000324022">
    <property type="component" value="Unassembled WGS sequence"/>
</dbReference>
<feature type="transmembrane region" description="Helical" evidence="4">
    <location>
        <begin position="492"/>
        <end position="512"/>
    </location>
</feature>
<sequence>MDQLELVAHANEFDHNYQQQELEYLEATQYHNQVQPSPSSDTTQKHAVNISDIEKGVPTTPQEETPQSHPSNAPGSARNSTCSQPAPHDPSPTQDHPGPIKDRGWAAWKFVLASAATEFMIWGASYGYGSFQDYHQHDPRSPFHQSSLTATSSIGTTLLAGQHFIPLFTFGLYSIFPSLIKKFTYTCVVASSLSLLIASFANSVALLIVFQGLLLGIFGGNLFTTIILWLPDWWDQRRGFATALIFAGSAIGGILWPIIFTQLLERIGFRWTLRTWALIQLVVSGSAVMCIVPGHKLQPITRPIRWKAIVPGFPRSLLSPLTLLNCVALLTQTTAWYSVSLNISNYASSMGFSSSTSTGILSVFNASAAITYFILGYLVDRFPYPLIMATSTTLNLVFTVLVFGFAGNSLTKIIVYVVFFGISGGGFSSFLTPVSRDIPDKSRSHEFSLRFLYLVAVRGLAAMLGPIIAVQFYPDHLGSQSTYGSYGFTPFIAFISATLALSTLASLCIFAFKRYISPKQQRAKALSEPITPPPEAVAA</sequence>
<feature type="transmembrane region" description="Helical" evidence="4">
    <location>
        <begin position="207"/>
        <end position="230"/>
    </location>
</feature>
<evidence type="ECO:0000256" key="2">
    <source>
        <dbReference type="ARBA" id="ARBA00006727"/>
    </source>
</evidence>
<comment type="subcellular location">
    <subcellularLocation>
        <location evidence="1">Membrane</location>
        <topology evidence="1">Multi-pass membrane protein</topology>
    </subcellularLocation>
</comment>
<dbReference type="PANTHER" id="PTHR11360">
    <property type="entry name" value="MONOCARBOXYLATE TRANSPORTER"/>
    <property type="match status" value="1"/>
</dbReference>
<dbReference type="Pfam" id="PF07690">
    <property type="entry name" value="MFS_1"/>
    <property type="match status" value="1"/>
</dbReference>
<dbReference type="InterPro" id="IPR036259">
    <property type="entry name" value="MFS_trans_sf"/>
</dbReference>
<feature type="compositionally biased region" description="Polar residues" evidence="3">
    <location>
        <begin position="59"/>
        <end position="84"/>
    </location>
</feature>
<gene>
    <name evidence="5" type="ORF">UTRI_10365_B</name>
</gene>
<dbReference type="SUPFAM" id="SSF103473">
    <property type="entry name" value="MFS general substrate transporter"/>
    <property type="match status" value="1"/>
</dbReference>
<organism evidence="5 6">
    <name type="scientific">Ustilago trichophora</name>
    <dbReference type="NCBI Taxonomy" id="86804"/>
    <lineage>
        <taxon>Eukaryota</taxon>
        <taxon>Fungi</taxon>
        <taxon>Dikarya</taxon>
        <taxon>Basidiomycota</taxon>
        <taxon>Ustilaginomycotina</taxon>
        <taxon>Ustilaginomycetes</taxon>
        <taxon>Ustilaginales</taxon>
        <taxon>Ustilaginaceae</taxon>
        <taxon>Ustilago</taxon>
    </lineage>
</organism>
<feature type="transmembrane region" description="Helical" evidence="4">
    <location>
        <begin position="451"/>
        <end position="472"/>
    </location>
</feature>
<reference evidence="5 6" key="1">
    <citation type="submission" date="2018-03" db="EMBL/GenBank/DDBJ databases">
        <authorList>
            <person name="Guldener U."/>
        </authorList>
    </citation>
    <scope>NUCLEOTIDE SEQUENCE [LARGE SCALE GENOMIC DNA]</scope>
    <source>
        <strain evidence="5 6">NBRC100155</strain>
    </source>
</reference>
<dbReference type="EMBL" id="OOIN01000016">
    <property type="protein sequence ID" value="SPO26902.1"/>
    <property type="molecule type" value="Genomic_DNA"/>
</dbReference>
<evidence type="ECO:0000313" key="5">
    <source>
        <dbReference type="EMBL" id="SPO26902.1"/>
    </source>
</evidence>
<evidence type="ECO:0000256" key="3">
    <source>
        <dbReference type="SAM" id="MobiDB-lite"/>
    </source>
</evidence>
<evidence type="ECO:0000256" key="1">
    <source>
        <dbReference type="ARBA" id="ARBA00004141"/>
    </source>
</evidence>
<feature type="transmembrane region" description="Helical" evidence="4">
    <location>
        <begin position="110"/>
        <end position="128"/>
    </location>
</feature>
<accession>A0A5C3E8N0</accession>
<dbReference type="Gene3D" id="1.20.1250.20">
    <property type="entry name" value="MFS general substrate transporter like domains"/>
    <property type="match status" value="2"/>
</dbReference>
<dbReference type="AlphaFoldDB" id="A0A5C3E8N0"/>
<evidence type="ECO:0000313" key="6">
    <source>
        <dbReference type="Proteomes" id="UP000324022"/>
    </source>
</evidence>
<dbReference type="InterPro" id="IPR011701">
    <property type="entry name" value="MFS"/>
</dbReference>
<feature type="transmembrane region" description="Helical" evidence="4">
    <location>
        <begin position="242"/>
        <end position="264"/>
    </location>
</feature>
<keyword evidence="4" id="KW-1133">Transmembrane helix</keyword>
<dbReference type="InterPro" id="IPR050327">
    <property type="entry name" value="Proton-linked_MCT"/>
</dbReference>
<keyword evidence="4" id="KW-0472">Membrane</keyword>
<feature type="region of interest" description="Disordered" evidence="3">
    <location>
        <begin position="26"/>
        <end position="99"/>
    </location>
</feature>
<evidence type="ECO:0000256" key="4">
    <source>
        <dbReference type="SAM" id="Phobius"/>
    </source>
</evidence>